<name>A0A0A9B6Z7_ARUDO</name>
<reference evidence="1" key="2">
    <citation type="journal article" date="2015" name="Data Brief">
        <title>Shoot transcriptome of the giant reed, Arundo donax.</title>
        <authorList>
            <person name="Barrero R.A."/>
            <person name="Guerrero F.D."/>
            <person name="Moolhuijzen P."/>
            <person name="Goolsby J.A."/>
            <person name="Tidwell J."/>
            <person name="Bellgard S.E."/>
            <person name="Bellgard M.I."/>
        </authorList>
    </citation>
    <scope>NUCLEOTIDE SEQUENCE</scope>
    <source>
        <tissue evidence="1">Shoot tissue taken approximately 20 cm above the soil surface</tissue>
    </source>
</reference>
<dbReference type="AlphaFoldDB" id="A0A0A9B6Z7"/>
<evidence type="ECO:0000313" key="1">
    <source>
        <dbReference type="EMBL" id="JAD59784.1"/>
    </source>
</evidence>
<organism evidence="1">
    <name type="scientific">Arundo donax</name>
    <name type="common">Giant reed</name>
    <name type="synonym">Donax arundinaceus</name>
    <dbReference type="NCBI Taxonomy" id="35708"/>
    <lineage>
        <taxon>Eukaryota</taxon>
        <taxon>Viridiplantae</taxon>
        <taxon>Streptophyta</taxon>
        <taxon>Embryophyta</taxon>
        <taxon>Tracheophyta</taxon>
        <taxon>Spermatophyta</taxon>
        <taxon>Magnoliopsida</taxon>
        <taxon>Liliopsida</taxon>
        <taxon>Poales</taxon>
        <taxon>Poaceae</taxon>
        <taxon>PACMAD clade</taxon>
        <taxon>Arundinoideae</taxon>
        <taxon>Arundineae</taxon>
        <taxon>Arundo</taxon>
    </lineage>
</organism>
<accession>A0A0A9B6Z7</accession>
<sequence>MEFGNVPLRLLLSKYIICSVVDLVVEDRELQSTV</sequence>
<protein>
    <submittedName>
        <fullName evidence="1">Uncharacterized protein</fullName>
    </submittedName>
</protein>
<reference evidence="1" key="1">
    <citation type="submission" date="2014-09" db="EMBL/GenBank/DDBJ databases">
        <authorList>
            <person name="Magalhaes I.L.F."/>
            <person name="Oliveira U."/>
            <person name="Santos F.R."/>
            <person name="Vidigal T.H.D.A."/>
            <person name="Brescovit A.D."/>
            <person name="Santos A.J."/>
        </authorList>
    </citation>
    <scope>NUCLEOTIDE SEQUENCE</scope>
    <source>
        <tissue evidence="1">Shoot tissue taken approximately 20 cm above the soil surface</tissue>
    </source>
</reference>
<dbReference type="EMBL" id="GBRH01238111">
    <property type="protein sequence ID" value="JAD59784.1"/>
    <property type="molecule type" value="Transcribed_RNA"/>
</dbReference>
<proteinExistence type="predicted"/>